<comment type="subcellular location">
    <subcellularLocation>
        <location evidence="1">Cell envelope</location>
    </subcellularLocation>
</comment>
<evidence type="ECO:0000256" key="1">
    <source>
        <dbReference type="ARBA" id="ARBA00004196"/>
    </source>
</evidence>
<dbReference type="RefSeq" id="WP_202105170.1">
    <property type="nucleotide sequence ID" value="NZ_JAERTY010000017.1"/>
</dbReference>
<feature type="domain" description="Thioredoxin" evidence="5">
    <location>
        <begin position="408"/>
        <end position="551"/>
    </location>
</feature>
<keyword evidence="7" id="KW-1185">Reference proteome</keyword>
<evidence type="ECO:0000313" key="7">
    <source>
        <dbReference type="Proteomes" id="UP000625283"/>
    </source>
</evidence>
<keyword evidence="3" id="KW-1015">Disulfide bond</keyword>
<dbReference type="PANTHER" id="PTHR42852:SF6">
    <property type="entry name" value="THIOL:DISULFIDE INTERCHANGE PROTEIN DSBE"/>
    <property type="match status" value="1"/>
</dbReference>
<organism evidence="6 7">
    <name type="scientific">Sphingobacterium faecale</name>
    <dbReference type="NCBI Taxonomy" id="2803775"/>
    <lineage>
        <taxon>Bacteria</taxon>
        <taxon>Pseudomonadati</taxon>
        <taxon>Bacteroidota</taxon>
        <taxon>Sphingobacteriia</taxon>
        <taxon>Sphingobacteriales</taxon>
        <taxon>Sphingobacteriaceae</taxon>
        <taxon>Sphingobacterium</taxon>
    </lineage>
</organism>
<protein>
    <submittedName>
        <fullName evidence="6">Redoxin domain-containing protein</fullName>
    </submittedName>
</protein>
<dbReference type="EMBL" id="JAERTY010000017">
    <property type="protein sequence ID" value="MBL1411456.1"/>
    <property type="molecule type" value="Genomic_DNA"/>
</dbReference>
<sequence>MTKLIKLECILLILFISLYQLTIGQEAKIVNHTVSSPDQVNAGDTIAVTLTLEIQPGWYIYSSEDINSRQGMHTLQWQFQQLASGIKAVGDPAYPEPLPNGQYSVYMGKGNIITQRFIVDENIAKDKLTLRGKLIYQACDDEMCYPPMTENWERIIDIVNTKKKVSHVDSLWEEIQKSTALFPNEEEYERYKSLNPLEMRRYDNERYLQTSQLALEFWKAHSDDPRREKAMRIFMSADPWFISKNRNETLEGISNWKEVNPKVFLQSIIIDTIARNEWLREGEAMVDYVLHSANSSISDKEKAAFAQLARDFRLKARFFHAKSDDISEKTYWSSIFQELLLHMHTYADQPNLDARAKDLLSALSGYSVDVATEYWKMIEQETAGGQDEHLGLKHLYEAAREHILITDVTAGNTPLDMRFTALDGAEVDVKSLRGKVVLIDFWATWCKPCLEELPHLKEIYDKYRNQGFEIIGICLEQEDARNKAKETLKSYAIEWPQRFEGKGFASDSYRLQYSINSLPTAWLLNKEGAIIHKKARGAVLESLLKEQLKEK</sequence>
<dbReference type="Pfam" id="PF11412">
    <property type="entry name" value="DsbD_N"/>
    <property type="match status" value="1"/>
</dbReference>
<gene>
    <name evidence="6" type="ORF">JKG61_22045</name>
</gene>
<keyword evidence="2" id="KW-0201">Cytochrome c-type biogenesis</keyword>
<dbReference type="Pfam" id="PF00578">
    <property type="entry name" value="AhpC-TSA"/>
    <property type="match status" value="1"/>
</dbReference>
<dbReference type="InterPro" id="IPR013766">
    <property type="entry name" value="Thioredoxin_domain"/>
</dbReference>
<dbReference type="Proteomes" id="UP000625283">
    <property type="component" value="Unassembled WGS sequence"/>
</dbReference>
<dbReference type="InterPro" id="IPR000866">
    <property type="entry name" value="AhpC/TSA"/>
</dbReference>
<dbReference type="CDD" id="cd02966">
    <property type="entry name" value="TlpA_like_family"/>
    <property type="match status" value="1"/>
</dbReference>
<dbReference type="InterPro" id="IPR036249">
    <property type="entry name" value="Thioredoxin-like_sf"/>
</dbReference>
<dbReference type="Gene3D" id="3.40.30.10">
    <property type="entry name" value="Glutaredoxin"/>
    <property type="match status" value="1"/>
</dbReference>
<dbReference type="PROSITE" id="PS51352">
    <property type="entry name" value="THIOREDOXIN_2"/>
    <property type="match status" value="1"/>
</dbReference>
<reference evidence="6 7" key="1">
    <citation type="submission" date="2021-01" db="EMBL/GenBank/DDBJ databases">
        <title>C459-1 draft genome sequence.</title>
        <authorList>
            <person name="Zhang X.-F."/>
        </authorList>
    </citation>
    <scope>NUCLEOTIDE SEQUENCE [LARGE SCALE GENOMIC DNA]</scope>
    <source>
        <strain evidence="7">C459-1</strain>
    </source>
</reference>
<evidence type="ECO:0000256" key="3">
    <source>
        <dbReference type="ARBA" id="ARBA00023157"/>
    </source>
</evidence>
<evidence type="ECO:0000313" key="6">
    <source>
        <dbReference type="EMBL" id="MBL1411456.1"/>
    </source>
</evidence>
<dbReference type="SUPFAM" id="SSF52833">
    <property type="entry name" value="Thioredoxin-like"/>
    <property type="match status" value="1"/>
</dbReference>
<name>A0ABS1R9R0_9SPHI</name>
<dbReference type="Gene3D" id="2.60.40.1250">
    <property type="entry name" value="Thiol:disulfide interchange protein DsbD, N-terminal domain"/>
    <property type="match status" value="1"/>
</dbReference>
<dbReference type="InterPro" id="IPR036929">
    <property type="entry name" value="DsbDN_sf"/>
</dbReference>
<evidence type="ECO:0000259" key="5">
    <source>
        <dbReference type="PROSITE" id="PS51352"/>
    </source>
</evidence>
<keyword evidence="4" id="KW-0676">Redox-active center</keyword>
<evidence type="ECO:0000256" key="4">
    <source>
        <dbReference type="ARBA" id="ARBA00023284"/>
    </source>
</evidence>
<accession>A0ABS1R9R0</accession>
<dbReference type="InterPro" id="IPR028250">
    <property type="entry name" value="DsbDN"/>
</dbReference>
<comment type="caution">
    <text evidence="6">The sequence shown here is derived from an EMBL/GenBank/DDBJ whole genome shotgun (WGS) entry which is preliminary data.</text>
</comment>
<proteinExistence type="predicted"/>
<dbReference type="PANTHER" id="PTHR42852">
    <property type="entry name" value="THIOL:DISULFIDE INTERCHANGE PROTEIN DSBE"/>
    <property type="match status" value="1"/>
</dbReference>
<evidence type="ECO:0000256" key="2">
    <source>
        <dbReference type="ARBA" id="ARBA00022748"/>
    </source>
</evidence>
<dbReference type="InterPro" id="IPR050553">
    <property type="entry name" value="Thioredoxin_ResA/DsbE_sf"/>
</dbReference>